<proteinExistence type="predicted"/>
<comment type="caution">
    <text evidence="2">The sequence shown here is derived from an EMBL/GenBank/DDBJ whole genome shotgun (WGS) entry which is preliminary data.</text>
</comment>
<keyword evidence="3" id="KW-1185">Reference proteome</keyword>
<evidence type="ECO:0000313" key="3">
    <source>
        <dbReference type="Proteomes" id="UP001183648"/>
    </source>
</evidence>
<feature type="signal peptide" evidence="1">
    <location>
        <begin position="1"/>
        <end position="26"/>
    </location>
</feature>
<sequence length="91" mass="9092">MRVPTLAATAVTTLALSFGAVGFASAGEPGPNGHNTFGLCTAYFAGSQTGQDHKHQAPPFQGLEAAAAAANQSVETYCSENGTHPGGGKKS</sequence>
<name>A0ABU2BZ80_9ACTN</name>
<keyword evidence="1" id="KW-0732">Signal</keyword>
<feature type="chain" id="PRO_5047375649" evidence="1">
    <location>
        <begin position="27"/>
        <end position="91"/>
    </location>
</feature>
<reference evidence="2 3" key="1">
    <citation type="submission" date="2023-07" db="EMBL/GenBank/DDBJ databases">
        <title>Sequencing the genomes of 1000 actinobacteria strains.</title>
        <authorList>
            <person name="Klenk H.-P."/>
        </authorList>
    </citation>
    <scope>NUCLEOTIDE SEQUENCE [LARGE SCALE GENOMIC DNA]</scope>
    <source>
        <strain evidence="2 3">DSM 19426</strain>
    </source>
</reference>
<dbReference type="Proteomes" id="UP001183648">
    <property type="component" value="Unassembled WGS sequence"/>
</dbReference>
<organism evidence="2 3">
    <name type="scientific">Nocardioides marmoribigeumensis</name>
    <dbReference type="NCBI Taxonomy" id="433649"/>
    <lineage>
        <taxon>Bacteria</taxon>
        <taxon>Bacillati</taxon>
        <taxon>Actinomycetota</taxon>
        <taxon>Actinomycetes</taxon>
        <taxon>Propionibacteriales</taxon>
        <taxon>Nocardioidaceae</taxon>
        <taxon>Nocardioides</taxon>
    </lineage>
</organism>
<accession>A0ABU2BZ80</accession>
<dbReference type="RefSeq" id="WP_310304410.1">
    <property type="nucleotide sequence ID" value="NZ_BAAAPS010000005.1"/>
</dbReference>
<evidence type="ECO:0000256" key="1">
    <source>
        <dbReference type="SAM" id="SignalP"/>
    </source>
</evidence>
<gene>
    <name evidence="2" type="ORF">J2S63_003264</name>
</gene>
<dbReference type="EMBL" id="JAVDYG010000001">
    <property type="protein sequence ID" value="MDR7363711.1"/>
    <property type="molecule type" value="Genomic_DNA"/>
</dbReference>
<evidence type="ECO:0000313" key="2">
    <source>
        <dbReference type="EMBL" id="MDR7363711.1"/>
    </source>
</evidence>
<protein>
    <submittedName>
        <fullName evidence="2">Uncharacterized protein</fullName>
    </submittedName>
</protein>